<gene>
    <name evidence="1" type="ORF">BWZ43_02370</name>
</gene>
<dbReference type="InterPro" id="IPR006524">
    <property type="entry name" value="ArpU-like"/>
</dbReference>
<dbReference type="SUPFAM" id="SSF88659">
    <property type="entry name" value="Sigma3 and sigma4 domains of RNA polymerase sigma factors"/>
    <property type="match status" value="1"/>
</dbReference>
<keyword evidence="2" id="KW-1185">Reference proteome</keyword>
<comment type="caution">
    <text evidence="1">The sequence shown here is derived from an EMBL/GenBank/DDBJ whole genome shotgun (WGS) entry which is preliminary data.</text>
</comment>
<reference evidence="1 2" key="1">
    <citation type="submission" date="2017-01" db="EMBL/GenBank/DDBJ databases">
        <title>Draft genome sequence of Bacillus oleronius.</title>
        <authorList>
            <person name="Allam M."/>
        </authorList>
    </citation>
    <scope>NUCLEOTIDE SEQUENCE [LARGE SCALE GENOMIC DNA]</scope>
    <source>
        <strain evidence="1 2">DSM 9356</strain>
    </source>
</reference>
<dbReference type="AlphaFoldDB" id="A0A8E2ICF7"/>
<evidence type="ECO:0000313" key="2">
    <source>
        <dbReference type="Proteomes" id="UP000189761"/>
    </source>
</evidence>
<dbReference type="InterPro" id="IPR013324">
    <property type="entry name" value="RNA_pol_sigma_r3/r4-like"/>
</dbReference>
<dbReference type="RefSeq" id="WP_058006919.1">
    <property type="nucleotide sequence ID" value="NZ_CP065424.1"/>
</dbReference>
<sequence>MKQLDFQLDQINRVETKKNVEKALEKYRIMLLTQELDRLPRVTQDFSIVPPAKTNKFYSSTEDAAVANADYERERSEYIRRISMAVNRLGYKERAILIDRYMTEDDVYDYEVYNNMNLSERTYHRIKSRAIYKLAFALRLEVYKRDISYHRHEQT</sequence>
<organism evidence="1 2">
    <name type="scientific">Heyndrickxia oleronia</name>
    <dbReference type="NCBI Taxonomy" id="38875"/>
    <lineage>
        <taxon>Bacteria</taxon>
        <taxon>Bacillati</taxon>
        <taxon>Bacillota</taxon>
        <taxon>Bacilli</taxon>
        <taxon>Bacillales</taxon>
        <taxon>Bacillaceae</taxon>
        <taxon>Heyndrickxia</taxon>
    </lineage>
</organism>
<evidence type="ECO:0000313" key="1">
    <source>
        <dbReference type="EMBL" id="OOP69945.1"/>
    </source>
</evidence>
<name>A0A8E2ICF7_9BACI</name>
<protein>
    <submittedName>
        <fullName evidence="1">ArpU family transcriptional regulator</fullName>
    </submittedName>
</protein>
<proteinExistence type="predicted"/>
<accession>A0A8E2ICF7</accession>
<dbReference type="EMBL" id="MTLA01000025">
    <property type="protein sequence ID" value="OOP69945.1"/>
    <property type="molecule type" value="Genomic_DNA"/>
</dbReference>
<dbReference type="Proteomes" id="UP000189761">
    <property type="component" value="Unassembled WGS sequence"/>
</dbReference>
<dbReference type="NCBIfam" id="TIGR01637">
    <property type="entry name" value="phage_arpU"/>
    <property type="match status" value="1"/>
</dbReference>